<evidence type="ECO:0000256" key="3">
    <source>
        <dbReference type="ARBA" id="ARBA00022475"/>
    </source>
</evidence>
<organism evidence="8 9">
    <name type="scientific">Pseudomonas linyingensis</name>
    <dbReference type="NCBI Taxonomy" id="915471"/>
    <lineage>
        <taxon>Bacteria</taxon>
        <taxon>Pseudomonadati</taxon>
        <taxon>Pseudomonadota</taxon>
        <taxon>Gammaproteobacteria</taxon>
        <taxon>Pseudomonadales</taxon>
        <taxon>Pseudomonadaceae</taxon>
        <taxon>Pseudomonas</taxon>
    </lineage>
</organism>
<dbReference type="STRING" id="915471.SAMN05216201_102248"/>
<feature type="transmembrane region" description="Helical" evidence="7">
    <location>
        <begin position="75"/>
        <end position="92"/>
    </location>
</feature>
<feature type="transmembrane region" description="Helical" evidence="7">
    <location>
        <begin position="520"/>
        <end position="538"/>
    </location>
</feature>
<dbReference type="GO" id="GO:0022857">
    <property type="term" value="F:transmembrane transporter activity"/>
    <property type="evidence" value="ECO:0007669"/>
    <property type="project" value="InterPro"/>
</dbReference>
<dbReference type="OrthoDB" id="6538131at2"/>
<dbReference type="EMBL" id="FNZE01000002">
    <property type="protein sequence ID" value="SEI79624.1"/>
    <property type="molecule type" value="Genomic_DNA"/>
</dbReference>
<protein>
    <submittedName>
        <fullName evidence="8">Uncharacterized membrane protein YccC</fullName>
    </submittedName>
</protein>
<gene>
    <name evidence="8" type="ORF">SAMN05216201_102248</name>
</gene>
<keyword evidence="2" id="KW-0813">Transport</keyword>
<keyword evidence="3" id="KW-1003">Cell membrane</keyword>
<comment type="subcellular location">
    <subcellularLocation>
        <location evidence="1">Cell membrane</location>
        <topology evidence="1">Multi-pass membrane protein</topology>
    </subcellularLocation>
</comment>
<accession>A0A1H6TN59</accession>
<feature type="transmembrane region" description="Helical" evidence="7">
    <location>
        <begin position="385"/>
        <end position="406"/>
    </location>
</feature>
<feature type="transmembrane region" description="Helical" evidence="7">
    <location>
        <begin position="22"/>
        <end position="41"/>
    </location>
</feature>
<keyword evidence="5 7" id="KW-1133">Transmembrane helix</keyword>
<keyword evidence="9" id="KW-1185">Reference proteome</keyword>
<dbReference type="PANTHER" id="PTHR30509">
    <property type="entry name" value="P-HYDROXYBENZOIC ACID EFFLUX PUMP SUBUNIT-RELATED"/>
    <property type="match status" value="1"/>
</dbReference>
<feature type="transmembrane region" description="Helical" evidence="7">
    <location>
        <begin position="152"/>
        <end position="172"/>
    </location>
</feature>
<dbReference type="RefSeq" id="WP_090306955.1">
    <property type="nucleotide sequence ID" value="NZ_FNZE01000002.1"/>
</dbReference>
<reference evidence="9" key="1">
    <citation type="submission" date="2016-10" db="EMBL/GenBank/DDBJ databases">
        <authorList>
            <person name="Varghese N."/>
            <person name="Submissions S."/>
        </authorList>
    </citation>
    <scope>NUCLEOTIDE SEQUENCE [LARGE SCALE GENOMIC DNA]</scope>
    <source>
        <strain evidence="9">LMG 25967</strain>
    </source>
</reference>
<dbReference type="Pfam" id="PF04632">
    <property type="entry name" value="FUSC"/>
    <property type="match status" value="1"/>
</dbReference>
<evidence type="ECO:0000256" key="1">
    <source>
        <dbReference type="ARBA" id="ARBA00004651"/>
    </source>
</evidence>
<dbReference type="GO" id="GO:0005886">
    <property type="term" value="C:plasma membrane"/>
    <property type="evidence" value="ECO:0007669"/>
    <property type="project" value="UniProtKB-SubCell"/>
</dbReference>
<dbReference type="PANTHER" id="PTHR30509:SF9">
    <property type="entry name" value="MULTIDRUG RESISTANCE PROTEIN MDTO"/>
    <property type="match status" value="1"/>
</dbReference>
<dbReference type="AlphaFoldDB" id="A0A1H6TN59"/>
<dbReference type="InterPro" id="IPR006726">
    <property type="entry name" value="PHBA_efflux_AaeB/fusaric-R"/>
</dbReference>
<dbReference type="Proteomes" id="UP000242930">
    <property type="component" value="Unassembled WGS sequence"/>
</dbReference>
<keyword evidence="6 7" id="KW-0472">Membrane</keyword>
<evidence type="ECO:0000313" key="9">
    <source>
        <dbReference type="Proteomes" id="UP000242930"/>
    </source>
</evidence>
<evidence type="ECO:0000256" key="7">
    <source>
        <dbReference type="SAM" id="Phobius"/>
    </source>
</evidence>
<proteinExistence type="predicted"/>
<feature type="transmembrane region" description="Helical" evidence="7">
    <location>
        <begin position="465"/>
        <end position="483"/>
    </location>
</feature>
<evidence type="ECO:0000313" key="8">
    <source>
        <dbReference type="EMBL" id="SEI79624.1"/>
    </source>
</evidence>
<feature type="transmembrane region" description="Helical" evidence="7">
    <location>
        <begin position="490"/>
        <end position="508"/>
    </location>
</feature>
<evidence type="ECO:0000256" key="5">
    <source>
        <dbReference type="ARBA" id="ARBA00022989"/>
    </source>
</evidence>
<evidence type="ECO:0000256" key="6">
    <source>
        <dbReference type="ARBA" id="ARBA00023136"/>
    </source>
</evidence>
<feature type="transmembrane region" description="Helical" evidence="7">
    <location>
        <begin position="98"/>
        <end position="115"/>
    </location>
</feature>
<name>A0A1H6TN59_9PSED</name>
<keyword evidence="4 7" id="KW-0812">Transmembrane</keyword>
<feature type="transmembrane region" description="Helical" evidence="7">
    <location>
        <begin position="441"/>
        <end position="459"/>
    </location>
</feature>
<feature type="transmembrane region" description="Helical" evidence="7">
    <location>
        <begin position="122"/>
        <end position="140"/>
    </location>
</feature>
<sequence length="720" mass="78572">MSHAGSHGLRHELGVWARSEGLSWIFIFKMLAAALTTLWLAMRLDMPQPSTAVMAVFIVMQPQSGQVIAKGLHRLLGTLIGLLAMLPLIALFNQEPVLFLGGMAVWVALCTAGAARYRDLRSYSCVLAGYTATLVSLTAIQHPETAFLQALWRVLEIGLGVLCCSVFSAAILPQTTGTAMRQAVARRFGDFAAVVVTHLPGGDRAAFEDAQARLAAHTVRLETLRSMSGYDDPQLNLRMGRLTRLNHDFMAMTSRFHALQQLLERLRGQGDSLALDAFAPCLDSLSALLAPWRQRNLDIPGAAELAAQLEDYRAQLMPLIRQARTALDALAPDSPLRLDFDTAAELLYRLADDLLDYAQTHAALAPTRHARERWSERFAPRANRLAVAAAALRMLLLSGLGSALWLQTAWPSGNMFLITAVIIGALCSASPNPARMALQMAGGTCLAALLGFVESFLVFPRISGFPMLALAVTPVFLFGLYLATRPGWAGYGLGLLILFGFGTIPANLSVHDPATLLNNYIALVLSQLLVAVVMACVLPPNRPWLWRHLERDLRRRVVHALRAPLKGLAAGFDSSTRDLLTQAHDLAAGHPAVQRDLLRWMTLVLEIGHAVIELRQEKARLPDESSYAEGTAWRRAFDALAAALVRLFANPTPAHLSQTLAQVELAIDAVRRTPEARAPHFASSPLRRLESYLHFIRTALLDPHSPLAERLPRPGAAHAA</sequence>
<evidence type="ECO:0000256" key="2">
    <source>
        <dbReference type="ARBA" id="ARBA00022448"/>
    </source>
</evidence>
<evidence type="ECO:0000256" key="4">
    <source>
        <dbReference type="ARBA" id="ARBA00022692"/>
    </source>
</evidence>